<organism evidence="1">
    <name type="scientific">Fagus sylvatica</name>
    <name type="common">Beechnut</name>
    <dbReference type="NCBI Taxonomy" id="28930"/>
    <lineage>
        <taxon>Eukaryota</taxon>
        <taxon>Viridiplantae</taxon>
        <taxon>Streptophyta</taxon>
        <taxon>Embryophyta</taxon>
        <taxon>Tracheophyta</taxon>
        <taxon>Spermatophyta</taxon>
        <taxon>Magnoliopsida</taxon>
        <taxon>eudicotyledons</taxon>
        <taxon>Gunneridae</taxon>
        <taxon>Pentapetalae</taxon>
        <taxon>rosids</taxon>
        <taxon>fabids</taxon>
        <taxon>Fagales</taxon>
        <taxon>Fagaceae</taxon>
        <taxon>Fagus</taxon>
    </lineage>
</organism>
<name>A0A2N9GTF2_FAGSY</name>
<protein>
    <submittedName>
        <fullName evidence="1">Uncharacterized protein</fullName>
    </submittedName>
</protein>
<gene>
    <name evidence="1" type="ORF">FSB_LOCUS30446</name>
</gene>
<dbReference type="EMBL" id="OIVN01002320">
    <property type="protein sequence ID" value="SPD02564.1"/>
    <property type="molecule type" value="Genomic_DNA"/>
</dbReference>
<evidence type="ECO:0000313" key="1">
    <source>
        <dbReference type="EMBL" id="SPD02564.1"/>
    </source>
</evidence>
<accession>A0A2N9GTF2</accession>
<proteinExistence type="predicted"/>
<dbReference type="AlphaFoldDB" id="A0A2N9GTF2"/>
<reference evidence="1" key="1">
    <citation type="submission" date="2018-02" db="EMBL/GenBank/DDBJ databases">
        <authorList>
            <person name="Cohen D.B."/>
            <person name="Kent A.D."/>
        </authorList>
    </citation>
    <scope>NUCLEOTIDE SEQUENCE</scope>
</reference>
<sequence>MSCLVDVEVVSSSHQNLIDVDHRHAPCTVHGTPTRRPTAAPWQHRCDDASRGHALVTHSLLLACSVAPGSRSSLSLSLSL</sequence>